<comment type="caution">
    <text evidence="1">The sequence shown here is derived from an EMBL/GenBank/DDBJ whole genome shotgun (WGS) entry which is preliminary data.</text>
</comment>
<dbReference type="RefSeq" id="WP_283425860.1">
    <property type="nucleotide sequence ID" value="NZ_FXTY01000003.1"/>
</dbReference>
<reference evidence="1 2" key="1">
    <citation type="submission" date="2017-05" db="EMBL/GenBank/DDBJ databases">
        <authorList>
            <person name="Varghese N."/>
            <person name="Submissions S."/>
        </authorList>
    </citation>
    <scope>NUCLEOTIDE SEQUENCE [LARGE SCALE GENOMIC DNA]</scope>
    <source>
        <strain evidence="1 2">DSM 29734</strain>
    </source>
</reference>
<evidence type="ECO:0000313" key="2">
    <source>
        <dbReference type="Proteomes" id="UP001157961"/>
    </source>
</evidence>
<dbReference type="Pfam" id="PF05990">
    <property type="entry name" value="DUF900"/>
    <property type="match status" value="1"/>
</dbReference>
<dbReference type="Proteomes" id="UP001157961">
    <property type="component" value="Unassembled WGS sequence"/>
</dbReference>
<gene>
    <name evidence="1" type="ORF">SAMN06265373_103433</name>
</gene>
<dbReference type="Gene3D" id="3.40.50.1820">
    <property type="entry name" value="alpha/beta hydrolase"/>
    <property type="match status" value="1"/>
</dbReference>
<sequence>MALIRINADGRRPVLHGTDAPLLPVLNRALDTDGPITVMLHGYKFRPYDLGRCPHAHIFAPLDASSSKVVSWPKRLGYLSPTSNCGVGVAFGWNARGSLKQALRSAIRASHALATLVQQLRMQDPHRPVNVVAHSMGAYVALQALHRLTVGDIGRIILLNGAVFRPSVAAALRTDAGHGAELFNVVSGENAFYDILFEQLLGRSRAHDRTIGRGFDAPNALTIRLDDRPGLKRLAALGHVIDPPAHWLCHWSPYLRPGAMAFYAELLRNPAALPLHTLQAQLTPRTYLAAVRPSSNAPSCSTA</sequence>
<accession>A0ABY1NVK5</accession>
<keyword evidence="2" id="KW-1185">Reference proteome</keyword>
<evidence type="ECO:0008006" key="3">
    <source>
        <dbReference type="Google" id="ProtNLM"/>
    </source>
</evidence>
<dbReference type="InterPro" id="IPR010297">
    <property type="entry name" value="DUF900_hydrolase"/>
</dbReference>
<evidence type="ECO:0000313" key="1">
    <source>
        <dbReference type="EMBL" id="SMP19546.1"/>
    </source>
</evidence>
<protein>
    <recommendedName>
        <fullName evidence="3">Alpha/beta hydrolase family protein</fullName>
    </recommendedName>
</protein>
<dbReference type="EMBL" id="FXTY01000003">
    <property type="protein sequence ID" value="SMP19546.1"/>
    <property type="molecule type" value="Genomic_DNA"/>
</dbReference>
<proteinExistence type="predicted"/>
<dbReference type="InterPro" id="IPR029058">
    <property type="entry name" value="AB_hydrolase_fold"/>
</dbReference>
<dbReference type="SUPFAM" id="SSF53474">
    <property type="entry name" value="alpha/beta-Hydrolases"/>
    <property type="match status" value="1"/>
</dbReference>
<organism evidence="1 2">
    <name type="scientific">Shimia sagamensis</name>
    <dbReference type="NCBI Taxonomy" id="1566352"/>
    <lineage>
        <taxon>Bacteria</taxon>
        <taxon>Pseudomonadati</taxon>
        <taxon>Pseudomonadota</taxon>
        <taxon>Alphaproteobacteria</taxon>
        <taxon>Rhodobacterales</taxon>
        <taxon>Roseobacteraceae</taxon>
    </lineage>
</organism>
<name>A0ABY1NVK5_9RHOB</name>